<dbReference type="Proteomes" id="UP000298663">
    <property type="component" value="Unassembled WGS sequence"/>
</dbReference>
<protein>
    <submittedName>
        <fullName evidence="1">Uncharacterized protein</fullName>
    </submittedName>
</protein>
<keyword evidence="2" id="KW-1185">Reference proteome</keyword>
<reference evidence="1 2" key="2">
    <citation type="journal article" date="2019" name="G3 (Bethesda)">
        <title>Hybrid Assembly of the Genome of the Entomopathogenic Nematode Steinernema carpocapsae Identifies the X-Chromosome.</title>
        <authorList>
            <person name="Serra L."/>
            <person name="Macchietto M."/>
            <person name="Macias-Munoz A."/>
            <person name="McGill C.J."/>
            <person name="Rodriguez I.M."/>
            <person name="Rodriguez B."/>
            <person name="Murad R."/>
            <person name="Mortazavi A."/>
        </authorList>
    </citation>
    <scope>NUCLEOTIDE SEQUENCE [LARGE SCALE GENOMIC DNA]</scope>
    <source>
        <strain evidence="1 2">ALL</strain>
    </source>
</reference>
<name>A0A4U5NKY4_STECR</name>
<accession>A0A4U5NKY4</accession>
<organism evidence="1 2">
    <name type="scientific">Steinernema carpocapsae</name>
    <name type="common">Entomopathogenic nematode</name>
    <dbReference type="NCBI Taxonomy" id="34508"/>
    <lineage>
        <taxon>Eukaryota</taxon>
        <taxon>Metazoa</taxon>
        <taxon>Ecdysozoa</taxon>
        <taxon>Nematoda</taxon>
        <taxon>Chromadorea</taxon>
        <taxon>Rhabditida</taxon>
        <taxon>Tylenchina</taxon>
        <taxon>Panagrolaimomorpha</taxon>
        <taxon>Strongyloidoidea</taxon>
        <taxon>Steinernematidae</taxon>
        <taxon>Steinernema</taxon>
    </lineage>
</organism>
<comment type="caution">
    <text evidence="1">The sequence shown here is derived from an EMBL/GenBank/DDBJ whole genome shotgun (WGS) entry which is preliminary data.</text>
</comment>
<dbReference type="AlphaFoldDB" id="A0A4U5NKY4"/>
<evidence type="ECO:0000313" key="1">
    <source>
        <dbReference type="EMBL" id="TKR83273.1"/>
    </source>
</evidence>
<sequence>MFLLFTWGLGVVERWLVADTVVEARVKAAYSICINATLIKALTWLLASTWLHCSRCQCLGSFERLSRWRKSWGNVRMNASSGTVHKRRIADSQSIAC</sequence>
<gene>
    <name evidence="1" type="ORF">L596_016894</name>
</gene>
<evidence type="ECO:0000313" key="2">
    <source>
        <dbReference type="Proteomes" id="UP000298663"/>
    </source>
</evidence>
<proteinExistence type="predicted"/>
<dbReference type="EMBL" id="AZBU02000004">
    <property type="protein sequence ID" value="TKR83273.1"/>
    <property type="molecule type" value="Genomic_DNA"/>
</dbReference>
<reference evidence="1 2" key="1">
    <citation type="journal article" date="2015" name="Genome Biol.">
        <title>Comparative genomics of Steinernema reveals deeply conserved gene regulatory networks.</title>
        <authorList>
            <person name="Dillman A.R."/>
            <person name="Macchietto M."/>
            <person name="Porter C.F."/>
            <person name="Rogers A."/>
            <person name="Williams B."/>
            <person name="Antoshechkin I."/>
            <person name="Lee M.M."/>
            <person name="Goodwin Z."/>
            <person name="Lu X."/>
            <person name="Lewis E.E."/>
            <person name="Goodrich-Blair H."/>
            <person name="Stock S.P."/>
            <person name="Adams B.J."/>
            <person name="Sternberg P.W."/>
            <person name="Mortazavi A."/>
        </authorList>
    </citation>
    <scope>NUCLEOTIDE SEQUENCE [LARGE SCALE GENOMIC DNA]</scope>
    <source>
        <strain evidence="1 2">ALL</strain>
    </source>
</reference>